<evidence type="ECO:0000259" key="1">
    <source>
        <dbReference type="PROSITE" id="PS51745"/>
    </source>
</evidence>
<dbReference type="PANTHER" id="PTHR23070">
    <property type="entry name" value="BCS1 AAA-TYPE ATPASE"/>
    <property type="match status" value="1"/>
</dbReference>
<dbReference type="SMART" id="SM00666">
    <property type="entry name" value="PB1"/>
    <property type="match status" value="1"/>
</dbReference>
<proteinExistence type="predicted"/>
<dbReference type="InterPro" id="IPR050747">
    <property type="entry name" value="Mitochondrial_chaperone_BCS1"/>
</dbReference>
<evidence type="ECO:0000313" key="2">
    <source>
        <dbReference type="EMBL" id="KAG5512853.1"/>
    </source>
</evidence>
<dbReference type="Pfam" id="PF00564">
    <property type="entry name" value="PB1"/>
    <property type="match status" value="1"/>
</dbReference>
<sequence>MELKQQATLEELGMDPENEGIISDLLSFFRDKEFYKRIGKAWNRGYLLYEPHGTDRSSLIVAMANSLEFDIYDLDVTGLSSISELTNVLVSIKNRSLIAIKDFDNWFRMLPNLKNELTLSVRKPPDPHERNRVQNETENEMVGHLHESNELLVGFFDGPICWNTENGSIAEIVENPTFRDACSGDSLDMHFSVPPIFEESEEAMDSCERAFQVKDQSKLSAAYPNPHPLVFLQPQVVSTHMINGNIGSPEDRRNLLASQAEACLERHCSGSSYWAVPTCSDPTSSQPMSATPYTRPTIPQIMPHQTEPQDTRSVTIKAVYRDSIIKFQLPLTSGIIELKEEVAMRLKLELDIFDIEYKDEDGDWILIPCDKDLRNYLQLFRSSVNPVIKLLVLDKVANSPNFCESCGSLKRKRP</sequence>
<dbReference type="InterPro" id="IPR053793">
    <property type="entry name" value="PB1-like"/>
</dbReference>
<dbReference type="InterPro" id="IPR000270">
    <property type="entry name" value="PB1_dom"/>
</dbReference>
<keyword evidence="3" id="KW-1185">Reference proteome</keyword>
<dbReference type="InterPro" id="IPR027417">
    <property type="entry name" value="P-loop_NTPase"/>
</dbReference>
<dbReference type="SUPFAM" id="SSF52540">
    <property type="entry name" value="P-loop containing nucleoside triphosphate hydrolases"/>
    <property type="match status" value="1"/>
</dbReference>
<dbReference type="Gene3D" id="3.10.20.90">
    <property type="entry name" value="Phosphatidylinositol 3-kinase Catalytic Subunit, Chain A, domain 1"/>
    <property type="match status" value="1"/>
</dbReference>
<dbReference type="EMBL" id="JACTNZ010000036">
    <property type="protein sequence ID" value="KAG5512853.1"/>
    <property type="molecule type" value="Genomic_DNA"/>
</dbReference>
<dbReference type="Proteomes" id="UP000823749">
    <property type="component" value="Unassembled WGS sequence"/>
</dbReference>
<dbReference type="Gene3D" id="3.40.50.300">
    <property type="entry name" value="P-loop containing nucleotide triphosphate hydrolases"/>
    <property type="match status" value="1"/>
</dbReference>
<evidence type="ECO:0000313" key="3">
    <source>
        <dbReference type="Proteomes" id="UP000823749"/>
    </source>
</evidence>
<comment type="caution">
    <text evidence="2">The sequence shown here is derived from an EMBL/GenBank/DDBJ whole genome shotgun (WGS) entry which is preliminary data.</text>
</comment>
<dbReference type="SUPFAM" id="SSF54277">
    <property type="entry name" value="CAD &amp; PB1 domains"/>
    <property type="match status" value="1"/>
</dbReference>
<feature type="domain" description="PB1" evidence="1">
    <location>
        <begin position="313"/>
        <end position="395"/>
    </location>
</feature>
<dbReference type="AlphaFoldDB" id="A0AAV6HJ79"/>
<organism evidence="2 3">
    <name type="scientific">Rhododendron griersonianum</name>
    <dbReference type="NCBI Taxonomy" id="479676"/>
    <lineage>
        <taxon>Eukaryota</taxon>
        <taxon>Viridiplantae</taxon>
        <taxon>Streptophyta</taxon>
        <taxon>Embryophyta</taxon>
        <taxon>Tracheophyta</taxon>
        <taxon>Spermatophyta</taxon>
        <taxon>Magnoliopsida</taxon>
        <taxon>eudicotyledons</taxon>
        <taxon>Gunneridae</taxon>
        <taxon>Pentapetalae</taxon>
        <taxon>asterids</taxon>
        <taxon>Ericales</taxon>
        <taxon>Ericaceae</taxon>
        <taxon>Ericoideae</taxon>
        <taxon>Rhodoreae</taxon>
        <taxon>Rhododendron</taxon>
    </lineage>
</organism>
<protein>
    <recommendedName>
        <fullName evidence="1">PB1 domain-containing protein</fullName>
    </recommendedName>
</protein>
<name>A0AAV6HJ79_9ERIC</name>
<reference evidence="2" key="1">
    <citation type="submission" date="2020-08" db="EMBL/GenBank/DDBJ databases">
        <title>Plant Genome Project.</title>
        <authorList>
            <person name="Zhang R.-G."/>
        </authorList>
    </citation>
    <scope>NUCLEOTIDE SEQUENCE</scope>
    <source>
        <strain evidence="2">WSP0</strain>
        <tissue evidence="2">Leaf</tissue>
    </source>
</reference>
<dbReference type="PROSITE" id="PS51745">
    <property type="entry name" value="PB1"/>
    <property type="match status" value="1"/>
</dbReference>
<gene>
    <name evidence="2" type="ORF">RHGRI_038679</name>
</gene>
<accession>A0AAV6HJ79</accession>